<dbReference type="GO" id="GO:0016020">
    <property type="term" value="C:membrane"/>
    <property type="evidence" value="ECO:0007669"/>
    <property type="project" value="UniProtKB-SubCell"/>
</dbReference>
<dbReference type="EMBL" id="DAKRPA010000135">
    <property type="protein sequence ID" value="DAZ97444.1"/>
    <property type="molecule type" value="Genomic_DNA"/>
</dbReference>
<feature type="transmembrane region" description="Helical" evidence="6">
    <location>
        <begin position="334"/>
        <end position="353"/>
    </location>
</feature>
<comment type="caution">
    <text evidence="8">The sequence shown here is derived from an EMBL/GenBank/DDBJ whole genome shotgun (WGS) entry which is preliminary data.</text>
</comment>
<evidence type="ECO:0000256" key="4">
    <source>
        <dbReference type="ARBA" id="ARBA00022989"/>
    </source>
</evidence>
<sequence>MMSEKQPLQTTTTSPLGPGGCCRDELWAPKLMYTVFAAGQSAINNYLPVFFQHTAHFSKMQIGLLQTLPSVCALLAPPFWGALADRLQQQRLVHIVCIVTGALLMFSIQFVRSFDTMVLVAVLGNFQTAPCGSMLDHAVLDMLSKVGGEYGKQRLFGAVGYGTGAYVTGLVVGVAGIAWSFNLSLVLSLLTLLVLRSIPAMKRTVDSASSIEAGKAMNKLDAPPSFVAGLRLLLHRVDVIALLFVVFCMGLMFGVLTSFLTLNLYNLSGNNAQIIGVAIMCETSSELPAFFFSHRIIQKLGTVNVLLLSIAGYALRITFYATMTNAWSAIPFEFLHGLTFGIAWAATTQYIYAASPKGFEGTVMGILNAVQNGLGRGAGTLIGGYLYQHHGAQVMWWTTDLGVPLALIGLVVFAFAKNRNDAVAETEELLENAELFSPHFADPQALKSPGFASYDPVS</sequence>
<comment type="subcellular location">
    <subcellularLocation>
        <location evidence="1">Membrane</location>
        <topology evidence="1">Multi-pass membrane protein</topology>
    </subcellularLocation>
</comment>
<feature type="transmembrane region" description="Helical" evidence="6">
    <location>
        <begin position="239"/>
        <end position="260"/>
    </location>
</feature>
<reference evidence="8" key="1">
    <citation type="submission" date="2022-11" db="EMBL/GenBank/DDBJ databases">
        <authorList>
            <person name="Morgan W.R."/>
            <person name="Tartar A."/>
        </authorList>
    </citation>
    <scope>NUCLEOTIDE SEQUENCE</scope>
    <source>
        <strain evidence="8">ARSEF 373</strain>
    </source>
</reference>
<evidence type="ECO:0000256" key="5">
    <source>
        <dbReference type="ARBA" id="ARBA00023136"/>
    </source>
</evidence>
<feature type="transmembrane region" description="Helical" evidence="6">
    <location>
        <begin position="303"/>
        <end position="322"/>
    </location>
</feature>
<organism evidence="8 9">
    <name type="scientific">Lagenidium giganteum</name>
    <dbReference type="NCBI Taxonomy" id="4803"/>
    <lineage>
        <taxon>Eukaryota</taxon>
        <taxon>Sar</taxon>
        <taxon>Stramenopiles</taxon>
        <taxon>Oomycota</taxon>
        <taxon>Peronosporomycetes</taxon>
        <taxon>Pythiales</taxon>
        <taxon>Pythiaceae</taxon>
    </lineage>
</organism>
<keyword evidence="4 6" id="KW-1133">Transmembrane helix</keyword>
<dbReference type="PANTHER" id="PTHR16172:SF41">
    <property type="entry name" value="MAJOR FACILITATOR SUPERFAMILY DOMAIN-CONTAINING PROTEIN 6-LIKE"/>
    <property type="match status" value="1"/>
</dbReference>
<dbReference type="SUPFAM" id="SSF103473">
    <property type="entry name" value="MFS general substrate transporter"/>
    <property type="match status" value="1"/>
</dbReference>
<keyword evidence="5 6" id="KW-0472">Membrane</keyword>
<dbReference type="InterPro" id="IPR051717">
    <property type="entry name" value="MFS_MFSD6"/>
</dbReference>
<dbReference type="Pfam" id="PF12832">
    <property type="entry name" value="MFS_1_like"/>
    <property type="match status" value="1"/>
</dbReference>
<evidence type="ECO:0000256" key="1">
    <source>
        <dbReference type="ARBA" id="ARBA00004141"/>
    </source>
</evidence>
<evidence type="ECO:0000313" key="8">
    <source>
        <dbReference type="EMBL" id="DAZ97444.1"/>
    </source>
</evidence>
<feature type="transmembrane region" description="Helical" evidence="6">
    <location>
        <begin position="92"/>
        <end position="111"/>
    </location>
</feature>
<evidence type="ECO:0000256" key="2">
    <source>
        <dbReference type="ARBA" id="ARBA00005241"/>
    </source>
</evidence>
<proteinExistence type="inferred from homology"/>
<accession>A0AAV2YW23</accession>
<keyword evidence="3 6" id="KW-0812">Transmembrane</keyword>
<feature type="domain" description="Major facilitator superfamily (MFS) profile" evidence="7">
    <location>
        <begin position="238"/>
        <end position="458"/>
    </location>
</feature>
<evidence type="ECO:0000313" key="9">
    <source>
        <dbReference type="Proteomes" id="UP001146120"/>
    </source>
</evidence>
<dbReference type="InterPro" id="IPR024989">
    <property type="entry name" value="MFS_assoc_dom"/>
</dbReference>
<keyword evidence="9" id="KW-1185">Reference proteome</keyword>
<feature type="transmembrane region" description="Helical" evidence="6">
    <location>
        <begin position="165"/>
        <end position="195"/>
    </location>
</feature>
<protein>
    <recommendedName>
        <fullName evidence="7">Major facilitator superfamily (MFS) profile domain-containing protein</fullName>
    </recommendedName>
</protein>
<dbReference type="PROSITE" id="PS50850">
    <property type="entry name" value="MFS"/>
    <property type="match status" value="1"/>
</dbReference>
<gene>
    <name evidence="8" type="ORF">N0F65_009895</name>
</gene>
<evidence type="ECO:0000259" key="7">
    <source>
        <dbReference type="PROSITE" id="PS50850"/>
    </source>
</evidence>
<dbReference type="Proteomes" id="UP001146120">
    <property type="component" value="Unassembled WGS sequence"/>
</dbReference>
<reference evidence="8" key="2">
    <citation type="journal article" date="2023" name="Microbiol Resour">
        <title>Decontamination and Annotation of the Draft Genome Sequence of the Oomycete Lagenidium giganteum ARSEF 373.</title>
        <authorList>
            <person name="Morgan W.R."/>
            <person name="Tartar A."/>
        </authorList>
    </citation>
    <scope>NUCLEOTIDE SEQUENCE</scope>
    <source>
        <strain evidence="8">ARSEF 373</strain>
    </source>
</reference>
<dbReference type="Gene3D" id="1.20.1250.20">
    <property type="entry name" value="MFS general substrate transporter like domains"/>
    <property type="match status" value="2"/>
</dbReference>
<dbReference type="GO" id="GO:0022857">
    <property type="term" value="F:transmembrane transporter activity"/>
    <property type="evidence" value="ECO:0007669"/>
    <property type="project" value="InterPro"/>
</dbReference>
<dbReference type="InterPro" id="IPR036259">
    <property type="entry name" value="MFS_trans_sf"/>
</dbReference>
<dbReference type="InterPro" id="IPR020846">
    <property type="entry name" value="MFS_dom"/>
</dbReference>
<dbReference type="PANTHER" id="PTHR16172">
    <property type="entry name" value="MAJOR FACILITATOR SUPERFAMILY DOMAIN-CONTAINING PROTEIN 6-LIKE"/>
    <property type="match status" value="1"/>
</dbReference>
<comment type="similarity">
    <text evidence="2">Belongs to the major facilitator superfamily. MFSD6 family.</text>
</comment>
<evidence type="ECO:0000256" key="3">
    <source>
        <dbReference type="ARBA" id="ARBA00022692"/>
    </source>
</evidence>
<feature type="transmembrane region" description="Helical" evidence="6">
    <location>
        <begin position="394"/>
        <end position="416"/>
    </location>
</feature>
<dbReference type="AlphaFoldDB" id="A0AAV2YW23"/>
<evidence type="ECO:0000256" key="6">
    <source>
        <dbReference type="SAM" id="Phobius"/>
    </source>
</evidence>
<name>A0AAV2YW23_9STRA</name>